<comment type="caution">
    <text evidence="9">The sequence shown here is derived from an EMBL/GenBank/DDBJ whole genome shotgun (WGS) entry which is preliminary data.</text>
</comment>
<dbReference type="RefSeq" id="WP_048088644.1">
    <property type="nucleotide sequence ID" value="NZ_JMIY01000001.1"/>
</dbReference>
<dbReference type="GO" id="GO:0003723">
    <property type="term" value="F:RNA binding"/>
    <property type="evidence" value="ECO:0007669"/>
    <property type="project" value="InterPro"/>
</dbReference>
<dbReference type="InterPro" id="IPR001406">
    <property type="entry name" value="PsdUridine_synth_TruA"/>
</dbReference>
<organism evidence="9 10">
    <name type="scientific">Candidatus Methanoperedens nitratireducens</name>
    <dbReference type="NCBI Taxonomy" id="1392998"/>
    <lineage>
        <taxon>Archaea</taxon>
        <taxon>Methanobacteriati</taxon>
        <taxon>Methanobacteriota</taxon>
        <taxon>Stenosarchaea group</taxon>
        <taxon>Methanomicrobia</taxon>
        <taxon>Methanosarcinales</taxon>
        <taxon>ANME-2 cluster</taxon>
        <taxon>Candidatus Methanoperedentaceae</taxon>
        <taxon>Candidatus Methanoperedens</taxon>
    </lineage>
</organism>
<comment type="caution">
    <text evidence="4">Lacks conserved residue(s) required for the propagation of feature annotation.</text>
</comment>
<dbReference type="FunFam" id="3.30.70.580:FF:000001">
    <property type="entry name" value="tRNA pseudouridine synthase A"/>
    <property type="match status" value="1"/>
</dbReference>
<comment type="similarity">
    <text evidence="1 4 7">Belongs to the tRNA pseudouridine synthase TruA family.</text>
</comment>
<dbReference type="EMBL" id="JMIY01000001">
    <property type="protein sequence ID" value="KCZ73310.1"/>
    <property type="molecule type" value="Genomic_DNA"/>
</dbReference>
<dbReference type="PATRIC" id="fig|1392998.3.peg.736"/>
<evidence type="ECO:0000256" key="7">
    <source>
        <dbReference type="RuleBase" id="RU003792"/>
    </source>
</evidence>
<evidence type="ECO:0000256" key="1">
    <source>
        <dbReference type="ARBA" id="ARBA00009375"/>
    </source>
</evidence>
<accession>A0A062VDJ3</accession>
<dbReference type="PANTHER" id="PTHR11142">
    <property type="entry name" value="PSEUDOURIDYLATE SYNTHASE"/>
    <property type="match status" value="1"/>
</dbReference>
<dbReference type="HAMAP" id="MF_00171">
    <property type="entry name" value="TruA"/>
    <property type="match status" value="1"/>
</dbReference>
<evidence type="ECO:0000259" key="8">
    <source>
        <dbReference type="Pfam" id="PF01416"/>
    </source>
</evidence>
<keyword evidence="3 4" id="KW-0413">Isomerase</keyword>
<dbReference type="OrthoDB" id="25720at2157"/>
<feature type="active site" description="Nucleophile" evidence="4 5">
    <location>
        <position position="55"/>
    </location>
</feature>
<dbReference type="Proteomes" id="UP000027153">
    <property type="component" value="Unassembled WGS sequence"/>
</dbReference>
<evidence type="ECO:0000256" key="2">
    <source>
        <dbReference type="ARBA" id="ARBA00022694"/>
    </source>
</evidence>
<evidence type="ECO:0000313" key="9">
    <source>
        <dbReference type="EMBL" id="KCZ73310.1"/>
    </source>
</evidence>
<dbReference type="InterPro" id="IPR020103">
    <property type="entry name" value="PsdUridine_synth_cat_dom_sf"/>
</dbReference>
<evidence type="ECO:0000256" key="5">
    <source>
        <dbReference type="PIRSR" id="PIRSR001430-1"/>
    </source>
</evidence>
<keyword evidence="10" id="KW-1185">Reference proteome</keyword>
<name>A0A062VDJ3_9EURY</name>
<dbReference type="NCBIfam" id="TIGR00071">
    <property type="entry name" value="hisT_truA"/>
    <property type="match status" value="1"/>
</dbReference>
<dbReference type="InterPro" id="IPR020095">
    <property type="entry name" value="PsdUridine_synth_TruA_C"/>
</dbReference>
<proteinExistence type="inferred from homology"/>
<feature type="domain" description="Pseudouridine synthase I TruA alpha/beta" evidence="8">
    <location>
        <begin position="127"/>
        <end position="227"/>
    </location>
</feature>
<dbReference type="EC" id="5.4.99.12" evidence="4"/>
<evidence type="ECO:0000256" key="4">
    <source>
        <dbReference type="HAMAP-Rule" id="MF_00171"/>
    </source>
</evidence>
<comment type="catalytic activity">
    <reaction evidence="4 7">
        <text>uridine(38/39/40) in tRNA = pseudouridine(38/39/40) in tRNA</text>
        <dbReference type="Rhea" id="RHEA:22376"/>
        <dbReference type="Rhea" id="RHEA-COMP:10085"/>
        <dbReference type="Rhea" id="RHEA-COMP:10087"/>
        <dbReference type="ChEBI" id="CHEBI:65314"/>
        <dbReference type="ChEBI" id="CHEBI:65315"/>
        <dbReference type="EC" id="5.4.99.12"/>
    </reaction>
</comment>
<dbReference type="Pfam" id="PF01416">
    <property type="entry name" value="PseudoU_synth_1"/>
    <property type="match status" value="1"/>
</dbReference>
<dbReference type="GO" id="GO:0160147">
    <property type="term" value="F:tRNA pseudouridine(38-40) synthase activity"/>
    <property type="evidence" value="ECO:0007669"/>
    <property type="project" value="UniProtKB-EC"/>
</dbReference>
<comment type="function">
    <text evidence="4">Formation of pseudouridine at positions 38, 39 and 40 in the anticodon stem and loop of transfer RNAs.</text>
</comment>
<sequence length="269" mass="31164">MRIALRVAYIGTDYHGFQIQPDVETIEGELFRALVELNIITNPHDANYAAAGRTDRGVHALGQVIAFDTENPEITRPGAINSRLPRSIWTWARAHVPSDFDPRRDALMREYRYIMYGEYDISSLMSASKLLEGIHDFSNFTTPDKERTSICRIEKIEIKMEREFIIMDIRANYFLWHMVRKIATAMRMVGCGERDLSWLERMLNPAQFSEGLRPSAAYGLILKNVEYRGITWDEDAYAKRTIKGYLDEQFLWHGVMAKMIMELKGRMAV</sequence>
<dbReference type="PIRSF" id="PIRSF001430">
    <property type="entry name" value="tRNA_psdUrid_synth"/>
    <property type="match status" value="1"/>
</dbReference>
<dbReference type="AlphaFoldDB" id="A0A062VDJ3"/>
<evidence type="ECO:0000313" key="10">
    <source>
        <dbReference type="Proteomes" id="UP000027153"/>
    </source>
</evidence>
<dbReference type="Gene3D" id="3.30.70.580">
    <property type="entry name" value="Pseudouridine synthase I, catalytic domain, N-terminal subdomain"/>
    <property type="match status" value="1"/>
</dbReference>
<evidence type="ECO:0000256" key="3">
    <source>
        <dbReference type="ARBA" id="ARBA00023235"/>
    </source>
</evidence>
<dbReference type="Gene3D" id="3.30.70.660">
    <property type="entry name" value="Pseudouridine synthase I, catalytic domain, C-terminal subdomain"/>
    <property type="match status" value="1"/>
</dbReference>
<dbReference type="InterPro" id="IPR020097">
    <property type="entry name" value="PsdUridine_synth_TruA_a/b_dom"/>
</dbReference>
<protein>
    <recommendedName>
        <fullName evidence="4">tRNA pseudouridine synthase A</fullName>
        <ecNumber evidence="4">5.4.99.12</ecNumber>
    </recommendedName>
    <alternativeName>
        <fullName evidence="4">tRNA pseudouridine(38-40) synthase</fullName>
    </alternativeName>
    <alternativeName>
        <fullName evidence="4">tRNA pseudouridylate synthase I</fullName>
    </alternativeName>
    <alternativeName>
        <fullName evidence="4">tRNA-uridine isomerase I</fullName>
    </alternativeName>
</protein>
<dbReference type="InterPro" id="IPR020094">
    <property type="entry name" value="TruA/RsuA/RluB/E/F_N"/>
</dbReference>
<reference evidence="9 10" key="1">
    <citation type="journal article" date="2013" name="Nature">
        <title>Anaerobic oxidation of methane coupled to nitrate reduction in a novel archaeal lineage.</title>
        <authorList>
            <person name="Haroon M.F."/>
            <person name="Hu S."/>
            <person name="Shi Y."/>
            <person name="Imelfort M."/>
            <person name="Keller J."/>
            <person name="Hugenholtz P."/>
            <person name="Yuan Z."/>
            <person name="Tyson G.W."/>
        </authorList>
    </citation>
    <scope>NUCLEOTIDE SEQUENCE [LARGE SCALE GENOMIC DNA]</scope>
    <source>
        <strain evidence="9 10">ANME-2d</strain>
    </source>
</reference>
<feature type="binding site" evidence="4 6">
    <location>
        <position position="111"/>
    </location>
    <ligand>
        <name>substrate</name>
    </ligand>
</feature>
<evidence type="ECO:0000256" key="6">
    <source>
        <dbReference type="PIRSR" id="PIRSR001430-2"/>
    </source>
</evidence>
<keyword evidence="2 4" id="KW-0819">tRNA processing</keyword>
<dbReference type="PANTHER" id="PTHR11142:SF0">
    <property type="entry name" value="TRNA PSEUDOURIDINE SYNTHASE-LIKE 1"/>
    <property type="match status" value="1"/>
</dbReference>
<dbReference type="GO" id="GO:0031119">
    <property type="term" value="P:tRNA pseudouridine synthesis"/>
    <property type="evidence" value="ECO:0007669"/>
    <property type="project" value="UniProtKB-UniRule"/>
</dbReference>
<gene>
    <name evidence="4" type="primary">truA</name>
    <name evidence="9" type="ORF">ANME2D_00376</name>
</gene>
<dbReference type="SUPFAM" id="SSF55120">
    <property type="entry name" value="Pseudouridine synthase"/>
    <property type="match status" value="1"/>
</dbReference>